<protein>
    <submittedName>
        <fullName evidence="1">Uncharacterized protein</fullName>
    </submittedName>
</protein>
<evidence type="ECO:0000313" key="1">
    <source>
        <dbReference type="EMBL" id="CAJ2668676.1"/>
    </source>
</evidence>
<keyword evidence="2" id="KW-1185">Reference proteome</keyword>
<comment type="caution">
    <text evidence="1">The sequence shown here is derived from an EMBL/GenBank/DDBJ whole genome shotgun (WGS) entry which is preliminary data.</text>
</comment>
<organism evidence="1 2">
    <name type="scientific">Trifolium pratense</name>
    <name type="common">Red clover</name>
    <dbReference type="NCBI Taxonomy" id="57577"/>
    <lineage>
        <taxon>Eukaryota</taxon>
        <taxon>Viridiplantae</taxon>
        <taxon>Streptophyta</taxon>
        <taxon>Embryophyta</taxon>
        <taxon>Tracheophyta</taxon>
        <taxon>Spermatophyta</taxon>
        <taxon>Magnoliopsida</taxon>
        <taxon>eudicotyledons</taxon>
        <taxon>Gunneridae</taxon>
        <taxon>Pentapetalae</taxon>
        <taxon>rosids</taxon>
        <taxon>fabids</taxon>
        <taxon>Fabales</taxon>
        <taxon>Fabaceae</taxon>
        <taxon>Papilionoideae</taxon>
        <taxon>50 kb inversion clade</taxon>
        <taxon>NPAAA clade</taxon>
        <taxon>Hologalegina</taxon>
        <taxon>IRL clade</taxon>
        <taxon>Trifolieae</taxon>
        <taxon>Trifolium</taxon>
    </lineage>
</organism>
<reference evidence="1" key="1">
    <citation type="submission" date="2023-10" db="EMBL/GenBank/DDBJ databases">
        <authorList>
            <person name="Rodriguez Cubillos JULIANA M."/>
            <person name="De Vega J."/>
        </authorList>
    </citation>
    <scope>NUCLEOTIDE SEQUENCE</scope>
</reference>
<proteinExistence type="predicted"/>
<dbReference type="Proteomes" id="UP001177021">
    <property type="component" value="Unassembled WGS sequence"/>
</dbReference>
<accession>A0ACB0LGZ1</accession>
<sequence>MGWLAEQLKKFRNQQWGLCTYDGICLLRFSASSRFLLSLMMKTNWESKYSRRCTGPHVKNSQKYEHLFTISCTVVALHASLQFEIQVSHNLVILTVTVDLGVTPERSSRKRGTPSAGDMVENGRGYHYNSQMEQGNMHGMIVKCV</sequence>
<dbReference type="EMBL" id="CASHSV030000513">
    <property type="protein sequence ID" value="CAJ2668676.1"/>
    <property type="molecule type" value="Genomic_DNA"/>
</dbReference>
<name>A0ACB0LGZ1_TRIPR</name>
<evidence type="ECO:0000313" key="2">
    <source>
        <dbReference type="Proteomes" id="UP001177021"/>
    </source>
</evidence>
<gene>
    <name evidence="1" type="ORF">MILVUS5_LOCUS33035</name>
</gene>